<reference evidence="2" key="1">
    <citation type="submission" date="2020-06" db="EMBL/GenBank/DDBJ databases">
        <authorList>
            <consortium name="Plant Systems Biology data submission"/>
        </authorList>
    </citation>
    <scope>NUCLEOTIDE SEQUENCE</scope>
    <source>
        <strain evidence="2">D6</strain>
    </source>
</reference>
<accession>A0A9N8DII0</accession>
<protein>
    <recommendedName>
        <fullName evidence="1">Ubiquitin-like domain-containing protein</fullName>
    </recommendedName>
</protein>
<gene>
    <name evidence="2" type="ORF">SEMRO_170_G075560.1</name>
</gene>
<name>A0A9N8DII0_9STRA</name>
<evidence type="ECO:0000313" key="2">
    <source>
        <dbReference type="EMBL" id="CAB9503598.1"/>
    </source>
</evidence>
<keyword evidence="3" id="KW-1185">Reference proteome</keyword>
<proteinExistence type="predicted"/>
<organism evidence="2 3">
    <name type="scientific">Seminavis robusta</name>
    <dbReference type="NCBI Taxonomy" id="568900"/>
    <lineage>
        <taxon>Eukaryota</taxon>
        <taxon>Sar</taxon>
        <taxon>Stramenopiles</taxon>
        <taxon>Ochrophyta</taxon>
        <taxon>Bacillariophyta</taxon>
        <taxon>Bacillariophyceae</taxon>
        <taxon>Bacillariophycidae</taxon>
        <taxon>Naviculales</taxon>
        <taxon>Naviculaceae</taxon>
        <taxon>Seminavis</taxon>
    </lineage>
</organism>
<dbReference type="Pfam" id="PF00240">
    <property type="entry name" value="ubiquitin"/>
    <property type="match status" value="1"/>
</dbReference>
<dbReference type="InterPro" id="IPR029071">
    <property type="entry name" value="Ubiquitin-like_domsf"/>
</dbReference>
<evidence type="ECO:0000313" key="3">
    <source>
        <dbReference type="Proteomes" id="UP001153069"/>
    </source>
</evidence>
<dbReference type="Proteomes" id="UP001153069">
    <property type="component" value="Unassembled WGS sequence"/>
</dbReference>
<sequence length="365" mass="40883">MVKIQYLSGIPPHDQRILSHGAGLFGPQTLSQLHIEHESTVQVMRRQSGMISSFSFNDMNDPLVRYLMLPEEERQVTPFPLEAIHQRHPQAAHKFTTSSFTFQKNCNVLSACHRAVLAQFLDFMWSTQMAKNDTAVDMKVVLPDDLLVDLLRPFADRCQDQHEEQWSPKQVFDKLDNMRHWRTPKIALRMTKGPTKACINFHQDGDYATYTMQLALNGPEQYQGGKLCFFSNNRLEVLTRPAGSLVGHPRELLHAVTALTGGVRKSLFLVDESNGLGDKDVITASQEDVSAFGIQTLQVSALSAFFNFPARIAMVVGTNLCARNAPSYSGNVPSVAWFRWLAMTILNHALLGQSGSVTPFRPRVG</sequence>
<dbReference type="OrthoDB" id="43041at2759"/>
<dbReference type="Gene3D" id="3.10.20.90">
    <property type="entry name" value="Phosphatidylinositol 3-kinase Catalytic Subunit, Chain A, domain 1"/>
    <property type="match status" value="1"/>
</dbReference>
<comment type="caution">
    <text evidence="2">The sequence shown here is derived from an EMBL/GenBank/DDBJ whole genome shotgun (WGS) entry which is preliminary data.</text>
</comment>
<dbReference type="Gene3D" id="2.60.120.620">
    <property type="entry name" value="q2cbj1_9rhob like domain"/>
    <property type="match status" value="1"/>
</dbReference>
<dbReference type="EMBL" id="CAICTM010000169">
    <property type="protein sequence ID" value="CAB9503598.1"/>
    <property type="molecule type" value="Genomic_DNA"/>
</dbReference>
<feature type="domain" description="Ubiquitin-like" evidence="1">
    <location>
        <begin position="1"/>
        <end position="50"/>
    </location>
</feature>
<dbReference type="InterPro" id="IPR000626">
    <property type="entry name" value="Ubiquitin-like_dom"/>
</dbReference>
<evidence type="ECO:0000259" key="1">
    <source>
        <dbReference type="PROSITE" id="PS50053"/>
    </source>
</evidence>
<dbReference type="PROSITE" id="PS50053">
    <property type="entry name" value="UBIQUITIN_2"/>
    <property type="match status" value="1"/>
</dbReference>
<dbReference type="SUPFAM" id="SSF54236">
    <property type="entry name" value="Ubiquitin-like"/>
    <property type="match status" value="1"/>
</dbReference>
<dbReference type="AlphaFoldDB" id="A0A9N8DII0"/>